<evidence type="ECO:0008006" key="10">
    <source>
        <dbReference type="Google" id="ProtNLM"/>
    </source>
</evidence>
<gene>
    <name evidence="8" type="ORF">UV59_C0003G0041</name>
</gene>
<proteinExistence type="inferred from homology"/>
<dbReference type="GO" id="GO:0016787">
    <property type="term" value="F:hydrolase activity"/>
    <property type="evidence" value="ECO:0007669"/>
    <property type="project" value="UniProtKB-KW"/>
</dbReference>
<evidence type="ECO:0000256" key="7">
    <source>
        <dbReference type="ARBA" id="ARBA00023016"/>
    </source>
</evidence>
<evidence type="ECO:0000256" key="2">
    <source>
        <dbReference type="ARBA" id="ARBA00022649"/>
    </source>
</evidence>
<reference evidence="8 9" key="1">
    <citation type="journal article" date="2015" name="Nature">
        <title>rRNA introns, odd ribosomes, and small enigmatic genomes across a large radiation of phyla.</title>
        <authorList>
            <person name="Brown C.T."/>
            <person name="Hug L.A."/>
            <person name="Thomas B.C."/>
            <person name="Sharon I."/>
            <person name="Castelle C.J."/>
            <person name="Singh A."/>
            <person name="Wilkins M.J."/>
            <person name="Williams K.H."/>
            <person name="Banfield J.F."/>
        </authorList>
    </citation>
    <scope>NUCLEOTIDE SEQUENCE [LARGE SCALE GENOMIC DNA]</scope>
</reference>
<name>A0A0G1ESK2_9BACT</name>
<dbReference type="Pfam" id="PF07927">
    <property type="entry name" value="HicA_toxin"/>
    <property type="match status" value="1"/>
</dbReference>
<dbReference type="SUPFAM" id="SSF54786">
    <property type="entry name" value="YcfA/nrd intein domain"/>
    <property type="match status" value="1"/>
</dbReference>
<evidence type="ECO:0000256" key="4">
    <source>
        <dbReference type="ARBA" id="ARBA00022759"/>
    </source>
</evidence>
<keyword evidence="4" id="KW-0255">Endonuclease</keyword>
<keyword evidence="6" id="KW-0694">RNA-binding</keyword>
<dbReference type="InterPro" id="IPR012933">
    <property type="entry name" value="HicA_mRNA_interferase"/>
</dbReference>
<evidence type="ECO:0000313" key="8">
    <source>
        <dbReference type="EMBL" id="KKS86046.1"/>
    </source>
</evidence>
<organism evidence="8 9">
    <name type="scientific">Candidatus Gottesmanbacteria bacterium GW2011_GWA1_43_11</name>
    <dbReference type="NCBI Taxonomy" id="1618436"/>
    <lineage>
        <taxon>Bacteria</taxon>
        <taxon>Candidatus Gottesmaniibacteriota</taxon>
    </lineage>
</organism>
<accession>A0A0G1ESK2</accession>
<protein>
    <recommendedName>
        <fullName evidence="10">YcfA family protein</fullName>
    </recommendedName>
</protein>
<keyword evidence="7" id="KW-0346">Stress response</keyword>
<sequence length="76" mass="8428">MSNLPQISGNQLVKAFKRDGWKEKSQKGSHLKLIKILTPVGKNTIIVPLHKTLKKGTLGSILKDAKISVEKLKKLL</sequence>
<dbReference type="PANTHER" id="PTHR34873:SF3">
    <property type="entry name" value="ADDICTION MODULE TOXIN, HICA FAMILY"/>
    <property type="match status" value="1"/>
</dbReference>
<dbReference type="GO" id="GO:0003729">
    <property type="term" value="F:mRNA binding"/>
    <property type="evidence" value="ECO:0007669"/>
    <property type="project" value="InterPro"/>
</dbReference>
<keyword evidence="2" id="KW-1277">Toxin-antitoxin system</keyword>
<dbReference type="Gene3D" id="3.30.920.30">
    <property type="entry name" value="Hypothetical protein"/>
    <property type="match status" value="1"/>
</dbReference>
<evidence type="ECO:0000256" key="6">
    <source>
        <dbReference type="ARBA" id="ARBA00022884"/>
    </source>
</evidence>
<evidence type="ECO:0000256" key="5">
    <source>
        <dbReference type="ARBA" id="ARBA00022801"/>
    </source>
</evidence>
<evidence type="ECO:0000256" key="3">
    <source>
        <dbReference type="ARBA" id="ARBA00022722"/>
    </source>
</evidence>
<dbReference type="EMBL" id="LCFB01000003">
    <property type="protein sequence ID" value="KKS86046.1"/>
    <property type="molecule type" value="Genomic_DNA"/>
</dbReference>
<comment type="caution">
    <text evidence="8">The sequence shown here is derived from an EMBL/GenBank/DDBJ whole genome shotgun (WGS) entry which is preliminary data.</text>
</comment>
<dbReference type="STRING" id="1618436.UV59_C0003G0041"/>
<dbReference type="GO" id="GO:0004519">
    <property type="term" value="F:endonuclease activity"/>
    <property type="evidence" value="ECO:0007669"/>
    <property type="project" value="UniProtKB-KW"/>
</dbReference>
<dbReference type="PANTHER" id="PTHR34873">
    <property type="entry name" value="SSR1766 PROTEIN"/>
    <property type="match status" value="1"/>
</dbReference>
<dbReference type="Proteomes" id="UP000034543">
    <property type="component" value="Unassembled WGS sequence"/>
</dbReference>
<keyword evidence="3" id="KW-0540">Nuclease</keyword>
<evidence type="ECO:0000256" key="1">
    <source>
        <dbReference type="ARBA" id="ARBA00006620"/>
    </source>
</evidence>
<dbReference type="AlphaFoldDB" id="A0A0G1ESK2"/>
<comment type="similarity">
    <text evidence="1">Belongs to the HicA mRNA interferase family.</text>
</comment>
<evidence type="ECO:0000313" key="9">
    <source>
        <dbReference type="Proteomes" id="UP000034543"/>
    </source>
</evidence>
<keyword evidence="5" id="KW-0378">Hydrolase</keyword>
<dbReference type="InterPro" id="IPR038570">
    <property type="entry name" value="HicA_sf"/>
</dbReference>